<dbReference type="Gene3D" id="3.40.390.10">
    <property type="entry name" value="Collagenase (Catalytic Domain)"/>
    <property type="match status" value="1"/>
</dbReference>
<evidence type="ECO:0000313" key="2">
    <source>
        <dbReference type="EMBL" id="RTR40932.1"/>
    </source>
</evidence>
<gene>
    <name evidence="2" type="ORF">EKG38_03200</name>
</gene>
<reference evidence="2 3" key="1">
    <citation type="submission" date="2018-12" db="EMBL/GenBank/DDBJ databases">
        <authorList>
            <person name="Yu L."/>
        </authorList>
    </citation>
    <scope>NUCLEOTIDE SEQUENCE [LARGE SCALE GENOMIC DNA]</scope>
    <source>
        <strain evidence="2 3">HAW-EB2</strain>
    </source>
</reference>
<dbReference type="InterPro" id="IPR024079">
    <property type="entry name" value="MetalloPept_cat_dom_sf"/>
</dbReference>
<organism evidence="2 3">
    <name type="scientific">Shewanella canadensis</name>
    <dbReference type="NCBI Taxonomy" id="271096"/>
    <lineage>
        <taxon>Bacteria</taxon>
        <taxon>Pseudomonadati</taxon>
        <taxon>Pseudomonadota</taxon>
        <taxon>Gammaproteobacteria</taxon>
        <taxon>Alteromonadales</taxon>
        <taxon>Shewanellaceae</taxon>
        <taxon>Shewanella</taxon>
    </lineage>
</organism>
<name>A0A3S0IVU8_9GAMM</name>
<dbReference type="AlphaFoldDB" id="A0A3S0IVU8"/>
<dbReference type="Gene3D" id="2.60.40.2810">
    <property type="match status" value="1"/>
</dbReference>
<dbReference type="Gene3D" id="2.60.40.10">
    <property type="entry name" value="Immunoglobulins"/>
    <property type="match status" value="1"/>
</dbReference>
<accession>A0A3S0IVU8</accession>
<feature type="signal peptide" evidence="1">
    <location>
        <begin position="1"/>
        <end position="22"/>
    </location>
</feature>
<dbReference type="RefSeq" id="WP_126518573.1">
    <property type="nucleotide sequence ID" value="NZ_RXNU01000001.1"/>
</dbReference>
<protein>
    <recommendedName>
        <fullName evidence="4">GlyGly-CTERM sorting domain-containing protein</fullName>
    </recommendedName>
</protein>
<dbReference type="SUPFAM" id="SSF55486">
    <property type="entry name" value="Metalloproteases ('zincins'), catalytic domain"/>
    <property type="match status" value="1"/>
</dbReference>
<dbReference type="Pfam" id="PF13583">
    <property type="entry name" value="Reprolysin_4"/>
    <property type="match status" value="1"/>
</dbReference>
<evidence type="ECO:0008006" key="4">
    <source>
        <dbReference type="Google" id="ProtNLM"/>
    </source>
</evidence>
<evidence type="ECO:0000256" key="1">
    <source>
        <dbReference type="SAM" id="SignalP"/>
    </source>
</evidence>
<dbReference type="Proteomes" id="UP000267448">
    <property type="component" value="Unassembled WGS sequence"/>
</dbReference>
<comment type="caution">
    <text evidence="2">The sequence shown here is derived from an EMBL/GenBank/DDBJ whole genome shotgun (WGS) entry which is preliminary data.</text>
</comment>
<dbReference type="OrthoDB" id="5242130at2"/>
<keyword evidence="1" id="KW-0732">Signal</keyword>
<keyword evidence="3" id="KW-1185">Reference proteome</keyword>
<sequence>MKKVLTVLSLFIATAVSHCAVAGTQSGSQFNEWQKLANRDDLTRVNSQALSSVQLSTNIAALNQIMLSSRDSVIVTLPLPDGNFANFKLKPSAIVERGLNEKYPNIKTFSGHELGKPDNHGRFDITPQGFHGLFRYGKETVFIDPQYRDSDARYISYFRKDAIPLDLANMPKRLPPKIRDNSQQALTNHALRDAAMASQAKDAQAQATQLKTYRIAVSATGEYTQFHGGTKEKGLAAVITMLNRVNDVYQADLAVKLELVANNDSLIFVDPNSDPFDNTDADGEANTGIIDNAIGNGSYDVGHVVGTGGGGLAALGVICDTNAKGDGVTGSPSPTGDAFNIDYVAHELGHQFGADHTFNGLTDSCDGNRADSSAFEPGSGSTVMSYAGICGQQNLQNNSNPYFHSHSIDVIQAHITTGSGSSCAQVSTTSNTNPEVSAGADYTIPARTPFVLTGSATDADGDTLSYDWQQYDLGPASASAAEQVDDGKRPLFRVWNPTSQPSRTFPRLEDLLLNKLTIGETYPKTTRELNFRLVVRDGDQGLSRDSMKVSVIDTNQAFAVIEPVAGTSWANNSQLVTWNVASTAAAPISCSKVNIQLSTNGGTSFDTNLAMGVDNDGSHEVSLAQVSSNSARIKLSCADNIFFAVNNGNFSVAGGTNEQTIKITGLKAPLTMDEDGELTLSTDMYQYLGLTATSLSLQAGNNYQVNGTTISPTADFNGELSVLVIAHSSSIESEAFPTLISVTAVNDAPKAVNDASNVNQGSSNNVIDPLSNDSDVDSGDQLTLLSLNYTGQGTATIVNNKISYTPGASFSGSETITYTLQDSMKATASAVVTITVNATSTGTGGGSEGETGGDSSGGSLGFWLLTLLPLLGARSLRRRAL</sequence>
<dbReference type="InterPro" id="IPR013783">
    <property type="entry name" value="Ig-like_fold"/>
</dbReference>
<feature type="chain" id="PRO_5018637340" description="GlyGly-CTERM sorting domain-containing protein" evidence="1">
    <location>
        <begin position="23"/>
        <end position="881"/>
    </location>
</feature>
<evidence type="ECO:0000313" key="3">
    <source>
        <dbReference type="Proteomes" id="UP000267448"/>
    </source>
</evidence>
<dbReference type="Pfam" id="PF17963">
    <property type="entry name" value="Big_9"/>
    <property type="match status" value="1"/>
</dbReference>
<proteinExistence type="predicted"/>
<dbReference type="GO" id="GO:0008237">
    <property type="term" value="F:metallopeptidase activity"/>
    <property type="evidence" value="ECO:0007669"/>
    <property type="project" value="InterPro"/>
</dbReference>
<dbReference type="EMBL" id="RXNU01000001">
    <property type="protein sequence ID" value="RTR40932.1"/>
    <property type="molecule type" value="Genomic_DNA"/>
</dbReference>